<dbReference type="InterPro" id="IPR032675">
    <property type="entry name" value="LRR_dom_sf"/>
</dbReference>
<dbReference type="FunFam" id="3.80.10.10:FF:001164">
    <property type="entry name" value="GH01279p"/>
    <property type="match status" value="1"/>
</dbReference>
<dbReference type="Gene3D" id="3.80.10.10">
    <property type="entry name" value="Ribonuclease Inhibitor"/>
    <property type="match status" value="3"/>
</dbReference>
<dbReference type="FunFam" id="2.60.40.10:FF:000032">
    <property type="entry name" value="palladin isoform X1"/>
    <property type="match status" value="1"/>
</dbReference>
<evidence type="ECO:0000256" key="6">
    <source>
        <dbReference type="ARBA" id="ARBA00023319"/>
    </source>
</evidence>
<dbReference type="Proteomes" id="UP001152747">
    <property type="component" value="Unassembled WGS sequence"/>
</dbReference>
<keyword evidence="7" id="KW-1133">Transmembrane helix</keyword>
<dbReference type="GO" id="GO:0016020">
    <property type="term" value="C:membrane"/>
    <property type="evidence" value="ECO:0007669"/>
    <property type="project" value="UniProtKB-SubCell"/>
</dbReference>
<name>A0A9P1N6M1_9PELO</name>
<dbReference type="SUPFAM" id="SSF52058">
    <property type="entry name" value="L domain-like"/>
    <property type="match status" value="2"/>
</dbReference>
<dbReference type="InterPro" id="IPR013151">
    <property type="entry name" value="Immunoglobulin_dom"/>
</dbReference>
<dbReference type="PANTHER" id="PTHR45842">
    <property type="entry name" value="SYNAPTIC ADHESION-LIKE MOLECULE SALM"/>
    <property type="match status" value="1"/>
</dbReference>
<evidence type="ECO:0000256" key="7">
    <source>
        <dbReference type="SAM" id="Phobius"/>
    </source>
</evidence>
<dbReference type="FunFam" id="3.80.10.10:FF:002532">
    <property type="entry name" value="Leucine-rich repeats and immunoglobulin-like domains protein sma-10"/>
    <property type="match status" value="1"/>
</dbReference>
<dbReference type="SMART" id="SM00369">
    <property type="entry name" value="LRR_TYP"/>
    <property type="match status" value="13"/>
</dbReference>
<keyword evidence="7" id="KW-0472">Membrane</keyword>
<dbReference type="Pfam" id="PF13927">
    <property type="entry name" value="Ig_3"/>
    <property type="match status" value="1"/>
</dbReference>
<dbReference type="InterPro" id="IPR003598">
    <property type="entry name" value="Ig_sub2"/>
</dbReference>
<feature type="domain" description="Ig-like" evidence="9">
    <location>
        <begin position="712"/>
        <end position="795"/>
    </location>
</feature>
<dbReference type="SMART" id="SM00013">
    <property type="entry name" value="LRRNT"/>
    <property type="match status" value="1"/>
</dbReference>
<organism evidence="10 11">
    <name type="scientific">Caenorhabditis angaria</name>
    <dbReference type="NCBI Taxonomy" id="860376"/>
    <lineage>
        <taxon>Eukaryota</taxon>
        <taxon>Metazoa</taxon>
        <taxon>Ecdysozoa</taxon>
        <taxon>Nematoda</taxon>
        <taxon>Chromadorea</taxon>
        <taxon>Rhabditida</taxon>
        <taxon>Rhabditina</taxon>
        <taxon>Rhabditomorpha</taxon>
        <taxon>Rhabditoidea</taxon>
        <taxon>Rhabditidae</taxon>
        <taxon>Peloderinae</taxon>
        <taxon>Caenorhabditis</taxon>
    </lineage>
</organism>
<dbReference type="InterPro" id="IPR050467">
    <property type="entry name" value="LRFN"/>
</dbReference>
<dbReference type="Pfam" id="PF00047">
    <property type="entry name" value="ig"/>
    <property type="match status" value="1"/>
</dbReference>
<dbReference type="InterPro" id="IPR036179">
    <property type="entry name" value="Ig-like_dom_sf"/>
</dbReference>
<evidence type="ECO:0000313" key="11">
    <source>
        <dbReference type="Proteomes" id="UP001152747"/>
    </source>
</evidence>
<evidence type="ECO:0000259" key="9">
    <source>
        <dbReference type="PROSITE" id="PS50835"/>
    </source>
</evidence>
<dbReference type="InterPro" id="IPR003599">
    <property type="entry name" value="Ig_sub"/>
</dbReference>
<dbReference type="Pfam" id="PF07679">
    <property type="entry name" value="I-set"/>
    <property type="match status" value="1"/>
</dbReference>
<dbReference type="InterPro" id="IPR000372">
    <property type="entry name" value="LRRNT"/>
</dbReference>
<dbReference type="OrthoDB" id="5917255at2759"/>
<comment type="caution">
    <text evidence="10">The sequence shown here is derived from an EMBL/GenBank/DDBJ whole genome shotgun (WGS) entry which is preliminary data.</text>
</comment>
<keyword evidence="7" id="KW-0812">Transmembrane</keyword>
<keyword evidence="3" id="KW-0677">Repeat</keyword>
<feature type="domain" description="Ig-like" evidence="9">
    <location>
        <begin position="509"/>
        <end position="615"/>
    </location>
</feature>
<evidence type="ECO:0000256" key="3">
    <source>
        <dbReference type="ARBA" id="ARBA00022737"/>
    </source>
</evidence>
<dbReference type="Pfam" id="PF13855">
    <property type="entry name" value="LRR_8"/>
    <property type="match status" value="5"/>
</dbReference>
<feature type="domain" description="Ig-like" evidence="9">
    <location>
        <begin position="620"/>
        <end position="708"/>
    </location>
</feature>
<evidence type="ECO:0000256" key="2">
    <source>
        <dbReference type="ARBA" id="ARBA00022729"/>
    </source>
</evidence>
<feature type="transmembrane region" description="Helical" evidence="7">
    <location>
        <begin position="834"/>
        <end position="861"/>
    </location>
</feature>
<dbReference type="InterPro" id="IPR007110">
    <property type="entry name" value="Ig-like_dom"/>
</dbReference>
<dbReference type="PANTHER" id="PTHR45842:SF12">
    <property type="entry name" value="KEKKON 5, ISOFORM A"/>
    <property type="match status" value="1"/>
</dbReference>
<dbReference type="EMBL" id="CANHGI010000004">
    <property type="protein sequence ID" value="CAI5449712.1"/>
    <property type="molecule type" value="Genomic_DNA"/>
</dbReference>
<dbReference type="SMART" id="SM00365">
    <property type="entry name" value="LRR_SD22"/>
    <property type="match status" value="4"/>
</dbReference>
<dbReference type="PROSITE" id="PS50835">
    <property type="entry name" value="IG_LIKE"/>
    <property type="match status" value="3"/>
</dbReference>
<keyword evidence="2 8" id="KW-0732">Signal</keyword>
<dbReference type="InterPro" id="IPR001611">
    <property type="entry name" value="Leu-rich_rpt"/>
</dbReference>
<dbReference type="SMART" id="SM00409">
    <property type="entry name" value="IG"/>
    <property type="match status" value="3"/>
</dbReference>
<evidence type="ECO:0000256" key="4">
    <source>
        <dbReference type="ARBA" id="ARBA00023157"/>
    </source>
</evidence>
<gene>
    <name evidence="10" type="ORF">CAMP_LOCUS12349</name>
</gene>
<dbReference type="InterPro" id="IPR003591">
    <property type="entry name" value="Leu-rich_rpt_typical-subtyp"/>
</dbReference>
<dbReference type="Gene3D" id="2.60.40.10">
    <property type="entry name" value="Immunoglobulins"/>
    <property type="match status" value="3"/>
</dbReference>
<keyword evidence="5" id="KW-0325">Glycoprotein</keyword>
<dbReference type="InterPro" id="IPR013098">
    <property type="entry name" value="Ig_I-set"/>
</dbReference>
<evidence type="ECO:0000256" key="5">
    <source>
        <dbReference type="ARBA" id="ARBA00023180"/>
    </source>
</evidence>
<reference evidence="10" key="1">
    <citation type="submission" date="2022-11" db="EMBL/GenBank/DDBJ databases">
        <authorList>
            <person name="Kikuchi T."/>
        </authorList>
    </citation>
    <scope>NUCLEOTIDE SEQUENCE</scope>
    <source>
        <strain evidence="10">PS1010</strain>
    </source>
</reference>
<evidence type="ECO:0000256" key="8">
    <source>
        <dbReference type="SAM" id="SignalP"/>
    </source>
</evidence>
<dbReference type="AlphaFoldDB" id="A0A9P1N6M1"/>
<proteinExistence type="predicted"/>
<dbReference type="InterPro" id="IPR013783">
    <property type="entry name" value="Ig-like_fold"/>
</dbReference>
<feature type="chain" id="PRO_5040297297" description="Ig-like domain-containing protein" evidence="8">
    <location>
        <begin position="24"/>
        <end position="875"/>
    </location>
</feature>
<keyword evidence="4" id="KW-1015">Disulfide bond</keyword>
<keyword evidence="1" id="KW-0433">Leucine-rich repeat</keyword>
<evidence type="ECO:0000313" key="10">
    <source>
        <dbReference type="EMBL" id="CAI5449712.1"/>
    </source>
</evidence>
<sequence>MTIIRLALLIFLHLLYHIQLCSSSYGQVCLGLCHCIRDTVDCSSLDLAEIPTTIPNNTRILILSDNEIEDVDGVRLERFGFLHTLDLSNNLIRSIPAEFFSNAPSSLRVINLRKNRLSRIPTGFLANVDRLDLRSNLINSISPDEFSQLANIRHVDLSRNLISNLPKVPVTGNITKIERLDLASNAILDIFSDTFLSFQSLVSLKLSRNRISSLSQYAFSRLLHLETIDLTRNLIREVKYFAFNQLPALKNVTISKNDIYRLDDGIFYACENVQRLNLANNRIQSVTIGWLFGLTNLQHLDLSFNQIQSFDINSWSHTPNLKWLNLHSNRIQSLPSRSFRALRKLEELTLSANSINSLHKFALVGMDNLHRLDLSSNTLAVCVEDGAVLYNTSMPFLRSLRFTNNQLRVIPSRAFERFPALEELDITGNPIATIHPDAFEPLDLKRLFMNSSSILCDCQISWLAPWIVKLKLDRSKIIAKCSYPSVMQNLDVMAIDRSNLTCLDDSPRPKIVAQPESQNSIVSQRSRFTCNAYGEGPLEIEWRVVENGQARVLDQDTVTFMTVNTTAIINGTMDFRELAAAELILDNVTLSDSLEYQCVARNRFGSDFSKHVELHVHEPPVFTSTPSDMILLTGQSAKFECAAMGTPSPTLKWAFDRGLFPAAESRRLYVIPNDDHIYIMNVTMADEGVYSCHAMNPAGSIQSSARLTVFQNEFRTIVDPKIVVIRGESLEIDCFSNLKNETQKMIWKKNQEIIKWMKNDEQMLLVENAQFSDSGEYKCELWAKEATTLLAVQVTNVTVVLESEISKADTIRQKAAKLKTFAVKFAKNPENQSLIYTIAIICLLISLGFCTSLSICSYTFWKQKQLQKIAEEVFV</sequence>
<keyword evidence="11" id="KW-1185">Reference proteome</keyword>
<protein>
    <recommendedName>
        <fullName evidence="9">Ig-like domain-containing protein</fullName>
    </recommendedName>
</protein>
<evidence type="ECO:0000256" key="1">
    <source>
        <dbReference type="ARBA" id="ARBA00022614"/>
    </source>
</evidence>
<dbReference type="Pfam" id="PF00560">
    <property type="entry name" value="LRR_1"/>
    <property type="match status" value="1"/>
</dbReference>
<dbReference type="PROSITE" id="PS51450">
    <property type="entry name" value="LRR"/>
    <property type="match status" value="4"/>
</dbReference>
<keyword evidence="6" id="KW-0393">Immunoglobulin domain</keyword>
<feature type="signal peptide" evidence="8">
    <location>
        <begin position="1"/>
        <end position="23"/>
    </location>
</feature>
<dbReference type="SUPFAM" id="SSF48726">
    <property type="entry name" value="Immunoglobulin"/>
    <property type="match status" value="3"/>
</dbReference>
<accession>A0A9P1N6M1</accession>
<dbReference type="SMART" id="SM00408">
    <property type="entry name" value="IGc2"/>
    <property type="match status" value="3"/>
</dbReference>